<proteinExistence type="inferred from homology"/>
<comment type="similarity">
    <text evidence="3">Belongs to the AB hydrolase superfamily. MenH family.</text>
</comment>
<comment type="subunit">
    <text evidence="3">Monomer.</text>
</comment>
<evidence type="ECO:0000313" key="5">
    <source>
        <dbReference type="EMBL" id="MFD1030319.1"/>
    </source>
</evidence>
<accession>A0ABW3L7H9</accession>
<keyword evidence="6" id="KW-1185">Reference proteome</keyword>
<dbReference type="InterPro" id="IPR000073">
    <property type="entry name" value="AB_hydrolase_1"/>
</dbReference>
<dbReference type="PRINTS" id="PR00111">
    <property type="entry name" value="ABHYDROLASE"/>
</dbReference>
<keyword evidence="1 3" id="KW-0474">Menaquinone biosynthesis</keyword>
<dbReference type="Proteomes" id="UP001597109">
    <property type="component" value="Unassembled WGS sequence"/>
</dbReference>
<dbReference type="InterPro" id="IPR022485">
    <property type="entry name" value="SHCHC_synthase_MenH"/>
</dbReference>
<dbReference type="NCBIfam" id="TIGR03695">
    <property type="entry name" value="menH_SHCHC"/>
    <property type="match status" value="1"/>
</dbReference>
<protein>
    <recommendedName>
        <fullName evidence="3">Putative 2-succinyl-6-hydroxy-2,4-cyclohexadiene-1-carboxylate synthase</fullName>
        <shortName evidence="3">SHCHC synthase</shortName>
        <ecNumber evidence="3">4.2.99.20</ecNumber>
    </recommendedName>
</protein>
<keyword evidence="2 3" id="KW-0456">Lyase</keyword>
<dbReference type="PANTHER" id="PTHR42916:SF1">
    <property type="entry name" value="PROTEIN PHYLLO, CHLOROPLASTIC"/>
    <property type="match status" value="1"/>
</dbReference>
<dbReference type="EMBL" id="JBHTKI010000006">
    <property type="protein sequence ID" value="MFD1030319.1"/>
    <property type="molecule type" value="Genomic_DNA"/>
</dbReference>
<comment type="pathway">
    <text evidence="3">Quinol/quinone metabolism; menaquinone biosynthesis.</text>
</comment>
<sequence>MKLEIEGVDYHIEILNEDKEQTLVFLHGFTGSTATWHNLVPHFAGYKIVLIDLLGHGLTDSPKDQERYAVELQLRDLEMLFERMGLQNFSLAGYSMGGRVALAYACAFPDKLSALVLESASPGLETEPQQNDRKKSDGELAKDIVSEGIAAFVDRWEEVPLFKTQETLPTSVKMAVREERLAQNPIGLANSLIGMGTGAQDSYWQAIRQLDLPVLLLTGSLDEKFTAIAEEMVGIMPKAVHREVLAGHALHVEKPAEFATIVVEYLNINYLGGKS</sequence>
<evidence type="ECO:0000256" key="3">
    <source>
        <dbReference type="HAMAP-Rule" id="MF_01660"/>
    </source>
</evidence>
<dbReference type="PANTHER" id="PTHR42916">
    <property type="entry name" value="2-SUCCINYL-5-ENOLPYRUVYL-6-HYDROXY-3-CYCLOHEXENE-1-CARBOXYLATE SYNTHASE"/>
    <property type="match status" value="1"/>
</dbReference>
<dbReference type="HAMAP" id="MF_01660">
    <property type="entry name" value="MenH"/>
    <property type="match status" value="1"/>
</dbReference>
<feature type="domain" description="AB hydrolase-1" evidence="4">
    <location>
        <begin position="22"/>
        <end position="255"/>
    </location>
</feature>
<evidence type="ECO:0000313" key="6">
    <source>
        <dbReference type="Proteomes" id="UP001597109"/>
    </source>
</evidence>
<gene>
    <name evidence="3 5" type="primary">menH</name>
    <name evidence="5" type="ORF">ACFQ1X_02665</name>
</gene>
<organism evidence="5 6">
    <name type="scientific">Metaplanococcus flavidus</name>
    <dbReference type="NCBI Taxonomy" id="569883"/>
    <lineage>
        <taxon>Bacteria</taxon>
        <taxon>Bacillati</taxon>
        <taxon>Bacillota</taxon>
        <taxon>Bacilli</taxon>
        <taxon>Bacillales</taxon>
        <taxon>Caryophanaceae</taxon>
        <taxon>Metaplanococcus</taxon>
    </lineage>
</organism>
<dbReference type="InterPro" id="IPR029058">
    <property type="entry name" value="AB_hydrolase_fold"/>
</dbReference>
<dbReference type="Gene3D" id="3.40.50.1820">
    <property type="entry name" value="alpha/beta hydrolase"/>
    <property type="match status" value="1"/>
</dbReference>
<dbReference type="Pfam" id="PF00561">
    <property type="entry name" value="Abhydrolase_1"/>
    <property type="match status" value="1"/>
</dbReference>
<comment type="pathway">
    <text evidence="3">Quinol/quinone metabolism; 1,4-dihydroxy-2-naphthoate biosynthesis; 1,4-dihydroxy-2-naphthoate from chorismate: step 3/7.</text>
</comment>
<dbReference type="SUPFAM" id="SSF53474">
    <property type="entry name" value="alpha/beta-Hydrolases"/>
    <property type="match status" value="1"/>
</dbReference>
<evidence type="ECO:0000256" key="1">
    <source>
        <dbReference type="ARBA" id="ARBA00022428"/>
    </source>
</evidence>
<evidence type="ECO:0000256" key="2">
    <source>
        <dbReference type="ARBA" id="ARBA00023239"/>
    </source>
</evidence>
<comment type="catalytic activity">
    <reaction evidence="3">
        <text>5-enolpyruvoyl-6-hydroxy-2-succinyl-cyclohex-3-ene-1-carboxylate = (1R,6R)-6-hydroxy-2-succinyl-cyclohexa-2,4-diene-1-carboxylate + pyruvate</text>
        <dbReference type="Rhea" id="RHEA:25597"/>
        <dbReference type="ChEBI" id="CHEBI:15361"/>
        <dbReference type="ChEBI" id="CHEBI:58689"/>
        <dbReference type="ChEBI" id="CHEBI:58818"/>
        <dbReference type="EC" id="4.2.99.20"/>
    </reaction>
</comment>
<comment type="caution">
    <text evidence="5">The sequence shown here is derived from an EMBL/GenBank/DDBJ whole genome shotgun (WGS) entry which is preliminary data.</text>
</comment>
<name>A0ABW3L7H9_9BACL</name>
<dbReference type="GO" id="GO:0070205">
    <property type="term" value="F:2-succinyl-6-hydroxy-2,4-cyclohexadiene-1-carboxylate synthase activity"/>
    <property type="evidence" value="ECO:0007669"/>
    <property type="project" value="UniProtKB-EC"/>
</dbReference>
<comment type="function">
    <text evidence="3">Catalyzes a proton abstraction reaction that results in 2,5-elimination of pyruvate from 2-succinyl-5-enolpyruvyl-6-hydroxy-3-cyclohexene-1-carboxylate (SEPHCHC) and the formation of 2-succinyl-6-hydroxy-2,4-cyclohexadiene-1-carboxylate (SHCHC).</text>
</comment>
<dbReference type="EC" id="4.2.99.20" evidence="3"/>
<evidence type="ECO:0000259" key="4">
    <source>
        <dbReference type="Pfam" id="PF00561"/>
    </source>
</evidence>
<reference evidence="6" key="1">
    <citation type="journal article" date="2019" name="Int. J. Syst. Evol. Microbiol.">
        <title>The Global Catalogue of Microorganisms (GCM) 10K type strain sequencing project: providing services to taxonomists for standard genome sequencing and annotation.</title>
        <authorList>
            <consortium name="The Broad Institute Genomics Platform"/>
            <consortium name="The Broad Institute Genome Sequencing Center for Infectious Disease"/>
            <person name="Wu L."/>
            <person name="Ma J."/>
        </authorList>
    </citation>
    <scope>NUCLEOTIDE SEQUENCE [LARGE SCALE GENOMIC DNA]</scope>
    <source>
        <strain evidence="6">CCUG 56756</strain>
    </source>
</reference>
<dbReference type="RefSeq" id="WP_144838678.1">
    <property type="nucleotide sequence ID" value="NZ_JBHTKI010000006.1"/>
</dbReference>